<gene>
    <name evidence="2" type="ORF">EJB05_43816</name>
</gene>
<proteinExistence type="predicted"/>
<reference evidence="2 3" key="1">
    <citation type="journal article" date="2019" name="Sci. Rep.">
        <title>A high-quality genome of Eragrostis curvula grass provides insights into Poaceae evolution and supports new strategies to enhance forage quality.</title>
        <authorList>
            <person name="Carballo J."/>
            <person name="Santos B.A.C.M."/>
            <person name="Zappacosta D."/>
            <person name="Garbus I."/>
            <person name="Selva J.P."/>
            <person name="Gallo C.A."/>
            <person name="Diaz A."/>
            <person name="Albertini E."/>
            <person name="Caccamo M."/>
            <person name="Echenique V."/>
        </authorList>
    </citation>
    <scope>NUCLEOTIDE SEQUENCE [LARGE SCALE GENOMIC DNA]</scope>
    <source>
        <strain evidence="3">cv. Victoria</strain>
        <tissue evidence="2">Leaf</tissue>
    </source>
</reference>
<evidence type="ECO:0000313" key="3">
    <source>
        <dbReference type="Proteomes" id="UP000324897"/>
    </source>
</evidence>
<protein>
    <submittedName>
        <fullName evidence="2">Uncharacterized protein</fullName>
    </submittedName>
</protein>
<name>A0A5J9TGB9_9POAL</name>
<dbReference type="AlphaFoldDB" id="A0A5J9TGB9"/>
<evidence type="ECO:0000313" key="2">
    <source>
        <dbReference type="EMBL" id="TVU10294.1"/>
    </source>
</evidence>
<feature type="region of interest" description="Disordered" evidence="1">
    <location>
        <begin position="41"/>
        <end position="65"/>
    </location>
</feature>
<accession>A0A5J9TGB9</accession>
<feature type="compositionally biased region" description="Basic and acidic residues" evidence="1">
    <location>
        <begin position="41"/>
        <end position="55"/>
    </location>
</feature>
<dbReference type="EMBL" id="RWGY01000039">
    <property type="protein sequence ID" value="TVU10294.1"/>
    <property type="molecule type" value="Genomic_DNA"/>
</dbReference>
<organism evidence="2 3">
    <name type="scientific">Eragrostis curvula</name>
    <name type="common">weeping love grass</name>
    <dbReference type="NCBI Taxonomy" id="38414"/>
    <lineage>
        <taxon>Eukaryota</taxon>
        <taxon>Viridiplantae</taxon>
        <taxon>Streptophyta</taxon>
        <taxon>Embryophyta</taxon>
        <taxon>Tracheophyta</taxon>
        <taxon>Spermatophyta</taxon>
        <taxon>Magnoliopsida</taxon>
        <taxon>Liliopsida</taxon>
        <taxon>Poales</taxon>
        <taxon>Poaceae</taxon>
        <taxon>PACMAD clade</taxon>
        <taxon>Chloridoideae</taxon>
        <taxon>Eragrostideae</taxon>
        <taxon>Eragrostidinae</taxon>
        <taxon>Eragrostis</taxon>
    </lineage>
</organism>
<dbReference type="Gramene" id="TVU10294">
    <property type="protein sequence ID" value="TVU10294"/>
    <property type="gene ID" value="EJB05_43816"/>
</dbReference>
<keyword evidence="3" id="KW-1185">Reference proteome</keyword>
<evidence type="ECO:0000256" key="1">
    <source>
        <dbReference type="SAM" id="MobiDB-lite"/>
    </source>
</evidence>
<dbReference type="Proteomes" id="UP000324897">
    <property type="component" value="Chromosome 3"/>
</dbReference>
<comment type="caution">
    <text evidence="2">The sequence shown here is derived from an EMBL/GenBank/DDBJ whole genome shotgun (WGS) entry which is preliminary data.</text>
</comment>
<feature type="non-terminal residue" evidence="2">
    <location>
        <position position="1"/>
    </location>
</feature>
<sequence length="114" mass="12623">MEASWLSMFEVASAGEDGLVVAGPDSRINLYASQKRDGSESIRSLATERSKENIKHGSGGNAEEQHVCDRRRWLHRVLAGQAPPLPRQLVATPCAILFQFNVKEGWPTCKFLSK</sequence>